<dbReference type="PANTHER" id="PTHR45138">
    <property type="entry name" value="REGULATORY COMPONENTS OF SENSORY TRANSDUCTION SYSTEM"/>
    <property type="match status" value="1"/>
</dbReference>
<dbReference type="RefSeq" id="WP_258815150.1">
    <property type="nucleotide sequence ID" value="NZ_JANUGW010000002.1"/>
</dbReference>
<proteinExistence type="predicted"/>
<feature type="transmembrane region" description="Helical" evidence="3">
    <location>
        <begin position="63"/>
        <end position="83"/>
    </location>
</feature>
<name>A0ABT1ZKN6_9BURK</name>
<dbReference type="PROSITE" id="PS50887">
    <property type="entry name" value="GGDEF"/>
    <property type="match status" value="1"/>
</dbReference>
<dbReference type="GO" id="GO:0052621">
    <property type="term" value="F:diguanylate cyclase activity"/>
    <property type="evidence" value="ECO:0007669"/>
    <property type="project" value="UniProtKB-EC"/>
</dbReference>
<dbReference type="EMBL" id="JANUGW010000002">
    <property type="protein sequence ID" value="MCS0580480.1"/>
    <property type="molecule type" value="Genomic_DNA"/>
</dbReference>
<protein>
    <recommendedName>
        <fullName evidence="1">diguanylate cyclase</fullName>
        <ecNumber evidence="1">2.7.7.65</ecNumber>
    </recommendedName>
</protein>
<evidence type="ECO:0000256" key="1">
    <source>
        <dbReference type="ARBA" id="ARBA00012528"/>
    </source>
</evidence>
<feature type="domain" description="GGDEF" evidence="4">
    <location>
        <begin position="338"/>
        <end position="472"/>
    </location>
</feature>
<dbReference type="InterPro" id="IPR029787">
    <property type="entry name" value="Nucleotide_cyclase"/>
</dbReference>
<dbReference type="InterPro" id="IPR043128">
    <property type="entry name" value="Rev_trsase/Diguanyl_cyclase"/>
</dbReference>
<evidence type="ECO:0000256" key="3">
    <source>
        <dbReference type="SAM" id="Phobius"/>
    </source>
</evidence>
<dbReference type="PANTHER" id="PTHR45138:SF9">
    <property type="entry name" value="DIGUANYLATE CYCLASE DGCM-RELATED"/>
    <property type="match status" value="1"/>
</dbReference>
<accession>A0ABT1ZKN6</accession>
<reference evidence="5 6" key="1">
    <citation type="submission" date="2022-08" db="EMBL/GenBank/DDBJ databases">
        <title>Reclassification of Massilia species as members of the genera Telluria, Duganella, Pseudoduganella, Mokoshia gen. nov. and Zemynaea gen. nov. using orthogonal and non-orthogonal genome-based approaches.</title>
        <authorList>
            <person name="Bowman J.P."/>
        </authorList>
    </citation>
    <scope>NUCLEOTIDE SEQUENCE [LARGE SCALE GENOMIC DNA]</scope>
    <source>
        <strain evidence="5 6">JCM 31316</strain>
    </source>
</reference>
<evidence type="ECO:0000259" key="4">
    <source>
        <dbReference type="PROSITE" id="PS50887"/>
    </source>
</evidence>
<dbReference type="Proteomes" id="UP001204151">
    <property type="component" value="Unassembled WGS sequence"/>
</dbReference>
<feature type="transmembrane region" description="Helical" evidence="3">
    <location>
        <begin position="20"/>
        <end position="43"/>
    </location>
</feature>
<dbReference type="InterPro" id="IPR050469">
    <property type="entry name" value="Diguanylate_Cyclase"/>
</dbReference>
<dbReference type="InterPro" id="IPR000160">
    <property type="entry name" value="GGDEF_dom"/>
</dbReference>
<dbReference type="SMART" id="SM00267">
    <property type="entry name" value="GGDEF"/>
    <property type="match status" value="1"/>
</dbReference>
<keyword evidence="3" id="KW-0812">Transmembrane</keyword>
<evidence type="ECO:0000313" key="5">
    <source>
        <dbReference type="EMBL" id="MCS0580480.1"/>
    </source>
</evidence>
<dbReference type="Gene3D" id="3.30.70.270">
    <property type="match status" value="1"/>
</dbReference>
<dbReference type="EC" id="2.7.7.65" evidence="1"/>
<dbReference type="NCBIfam" id="TIGR00254">
    <property type="entry name" value="GGDEF"/>
    <property type="match status" value="1"/>
</dbReference>
<keyword evidence="3" id="KW-1133">Transmembrane helix</keyword>
<feature type="transmembrane region" description="Helical" evidence="3">
    <location>
        <begin position="248"/>
        <end position="269"/>
    </location>
</feature>
<feature type="transmembrane region" description="Helical" evidence="3">
    <location>
        <begin position="162"/>
        <end position="179"/>
    </location>
</feature>
<organism evidence="5 6">
    <name type="scientific">Massilia pinisoli</name>
    <dbReference type="NCBI Taxonomy" id="1772194"/>
    <lineage>
        <taxon>Bacteria</taxon>
        <taxon>Pseudomonadati</taxon>
        <taxon>Pseudomonadota</taxon>
        <taxon>Betaproteobacteria</taxon>
        <taxon>Burkholderiales</taxon>
        <taxon>Oxalobacteraceae</taxon>
        <taxon>Telluria group</taxon>
        <taxon>Massilia</taxon>
    </lineage>
</organism>
<dbReference type="CDD" id="cd01949">
    <property type="entry name" value="GGDEF"/>
    <property type="match status" value="1"/>
</dbReference>
<keyword evidence="3" id="KW-0472">Membrane</keyword>
<gene>
    <name evidence="5" type="ORF">NX784_02650</name>
</gene>
<evidence type="ECO:0000256" key="2">
    <source>
        <dbReference type="ARBA" id="ARBA00034247"/>
    </source>
</evidence>
<feature type="transmembrane region" description="Helical" evidence="3">
    <location>
        <begin position="199"/>
        <end position="218"/>
    </location>
</feature>
<dbReference type="SUPFAM" id="SSF55073">
    <property type="entry name" value="Nucleotide cyclase"/>
    <property type="match status" value="1"/>
</dbReference>
<keyword evidence="5" id="KW-0808">Transferase</keyword>
<dbReference type="Pfam" id="PF00990">
    <property type="entry name" value="GGDEF"/>
    <property type="match status" value="1"/>
</dbReference>
<keyword evidence="6" id="KW-1185">Reference proteome</keyword>
<comment type="catalytic activity">
    <reaction evidence="2">
        <text>2 GTP = 3',3'-c-di-GMP + 2 diphosphate</text>
        <dbReference type="Rhea" id="RHEA:24898"/>
        <dbReference type="ChEBI" id="CHEBI:33019"/>
        <dbReference type="ChEBI" id="CHEBI:37565"/>
        <dbReference type="ChEBI" id="CHEBI:58805"/>
        <dbReference type="EC" id="2.7.7.65"/>
    </reaction>
</comment>
<keyword evidence="5" id="KW-0548">Nucleotidyltransferase</keyword>
<feature type="transmembrane region" description="Helical" evidence="3">
    <location>
        <begin position="120"/>
        <end position="142"/>
    </location>
</feature>
<comment type="caution">
    <text evidence="5">The sequence shown here is derived from an EMBL/GenBank/DDBJ whole genome shotgun (WGS) entry which is preliminary data.</text>
</comment>
<sequence length="482" mass="50952">MSSSLSLNPCLDLRDALRVGAVVFVASIFGIYTAPPGVLAAFWPTNAVLVGLLLRRGHPPRTAHWLAAVTGYVVADLVMGHGWPKTLMLTSTNLMGVTVCWQLLARLPDEYRGLRHPRSMLRFVLVAMSGAAAAGVGGSVIHPALYGGTPAYGFLFWFSTELVNYIAILPVLLTMPDLVRRLTGLRRRGDWHLWRGGRAEYAAPLAAFAGSLWLGTQLGGPGVIAYPIPAMLWCALTYSLFATAGITLLFSMWTLLAIASGALVIGAPVDTPQAVMSLRVGVTLTALAPLAVASVMVARNELLARLQHAASHDPLTQVLNRGGFLARAEDLLAAPAAWPAAVLMMDIDFFKKVNDTHGHAAGDDVLTGFARLASSCLRSGDVLGRLGGEEFAVLLPGCSVDDAHAIAERICEAFAAQPIPLAGGARLHATVSIGLGCWTIPGTPVGTMLSQADGALYDAKHAGRNRVALAQTPTIDTAFVFR</sequence>
<feature type="transmembrane region" description="Helical" evidence="3">
    <location>
        <begin position="275"/>
        <end position="298"/>
    </location>
</feature>
<evidence type="ECO:0000313" key="6">
    <source>
        <dbReference type="Proteomes" id="UP001204151"/>
    </source>
</evidence>